<dbReference type="WBParaSite" id="TTAC_0000852601-mRNA-1">
    <property type="protein sequence ID" value="TTAC_0000852601-mRNA-1"/>
    <property type="gene ID" value="TTAC_0000852601"/>
</dbReference>
<organism evidence="3">
    <name type="scientific">Hydatigena taeniaeformis</name>
    <name type="common">Feline tapeworm</name>
    <name type="synonym">Taenia taeniaeformis</name>
    <dbReference type="NCBI Taxonomy" id="6205"/>
    <lineage>
        <taxon>Eukaryota</taxon>
        <taxon>Metazoa</taxon>
        <taxon>Spiralia</taxon>
        <taxon>Lophotrochozoa</taxon>
        <taxon>Platyhelminthes</taxon>
        <taxon>Cestoda</taxon>
        <taxon>Eucestoda</taxon>
        <taxon>Cyclophyllidea</taxon>
        <taxon>Taeniidae</taxon>
        <taxon>Hydatigera</taxon>
    </lineage>
</organism>
<dbReference type="Proteomes" id="UP000274429">
    <property type="component" value="Unassembled WGS sequence"/>
</dbReference>
<proteinExistence type="predicted"/>
<evidence type="ECO:0000313" key="2">
    <source>
        <dbReference type="Proteomes" id="UP000274429"/>
    </source>
</evidence>
<protein>
    <submittedName>
        <fullName evidence="3">RPEL repeat protein</fullName>
    </submittedName>
</protein>
<reference evidence="3" key="1">
    <citation type="submission" date="2016-03" db="UniProtKB">
        <authorList>
            <consortium name="WormBaseParasite"/>
        </authorList>
    </citation>
    <scope>IDENTIFICATION</scope>
</reference>
<evidence type="ECO:0000313" key="1">
    <source>
        <dbReference type="EMBL" id="VDM33073.1"/>
    </source>
</evidence>
<evidence type="ECO:0000313" key="3">
    <source>
        <dbReference type="WBParaSite" id="TTAC_0000852601-mRNA-1"/>
    </source>
</evidence>
<accession>A0A0R3X507</accession>
<keyword evidence="2" id="KW-1185">Reference proteome</keyword>
<reference evidence="1 2" key="2">
    <citation type="submission" date="2018-11" db="EMBL/GenBank/DDBJ databases">
        <authorList>
            <consortium name="Pathogen Informatics"/>
        </authorList>
    </citation>
    <scope>NUCLEOTIDE SEQUENCE [LARGE SCALE GENOMIC DNA]</scope>
</reference>
<name>A0A0R3X507_HYDTA</name>
<dbReference type="AlphaFoldDB" id="A0A0R3X507"/>
<dbReference type="EMBL" id="UYWX01020520">
    <property type="protein sequence ID" value="VDM33073.1"/>
    <property type="molecule type" value="Genomic_DNA"/>
</dbReference>
<dbReference type="STRING" id="6205.A0A0R3X507"/>
<gene>
    <name evidence="1" type="ORF">TTAC_LOCUS8511</name>
</gene>
<dbReference type="OrthoDB" id="10469978at2759"/>
<sequence length="766" mass="83874">MIQQGDVMEPSPCSSSFTEARARNLTGAEPRNAFQRCRIDELATQICKQNRVKTLRRLHEPLSGMTPFEALQFIKARGLTTIDPLPAHNFNFAPSRPTYDVSFAIKRRQPVSRLPRYVVRSRGDPLIKSFSSTYTPLSSNCPPVTLQEAVTNAVPVKCYSDTLQIGANQWNEGYKGGEGSEASAVHPCKPTYRIIRRGKCIHGITIYPSLAMVIHPPQYIAPFESGDEHCDLCETVSKIAEMTQTSSSDLTSPPLRSISRLTPILETKPCYKISNSTCPQSQQQQGQQNVFNFEKGKDADNEATCTPIVDASNSTCDRNFADATRPHIGSDEAAPVSSVVAAGATETLQVTVPSCKTTSEVTLRQSAYKEPNEHQVHKKVRLAILIHPAATPTTCVGTKREIVTPYHSSTTNSFSESLTNCSRSVTTFSTGSDNLMPNLDSCILDDQLTDVSEIYDAAANEGGEFKKGFISYREREGKEKQEMEFDEKKIQNTLTHITPPPCLSPISECSLSTTSPGLLGQKKGQNGRNLLFKGNDSPEVNAIANSALHPNTTTIERLLGDGNAFTGPQGVSKNVLMPKLLEPPKPETKVTSSYARTSCLNPINPYSGDVSNIKLGKIEKKGLNEKIEPLQTIFAVGVEGAASLEPIIHTLQESDEVLVEVANISSSVHRTPRSLSPAHHLHNSQKSVPLGELKSLKWVLKRANVTTTEMNAVVMHAAPSILQCTKHRLPKMEEVDDTAVHCVDRIPSESLNSYNIGTSRTPTPRW</sequence>